<gene>
    <name evidence="3" type="ORF">SAMN04488700_1048</name>
</gene>
<feature type="domain" description="Transcobalamin-like C-terminal" evidence="2">
    <location>
        <begin position="71"/>
        <end position="136"/>
    </location>
</feature>
<organism evidence="3 4">
    <name type="scientific">Carnobacterium iners</name>
    <dbReference type="NCBI Taxonomy" id="1073423"/>
    <lineage>
        <taxon>Bacteria</taxon>
        <taxon>Bacillati</taxon>
        <taxon>Bacillota</taxon>
        <taxon>Bacilli</taxon>
        <taxon>Lactobacillales</taxon>
        <taxon>Carnobacteriaceae</taxon>
        <taxon>Carnobacterium</taxon>
    </lineage>
</organism>
<evidence type="ECO:0000313" key="3">
    <source>
        <dbReference type="EMBL" id="SMH29309.1"/>
    </source>
</evidence>
<feature type="signal peptide" evidence="1">
    <location>
        <begin position="1"/>
        <end position="23"/>
    </location>
</feature>
<protein>
    <recommendedName>
        <fullName evidence="2">Transcobalamin-like C-terminal domain-containing protein</fullName>
    </recommendedName>
</protein>
<feature type="chain" id="PRO_5010855609" description="Transcobalamin-like C-terminal domain-containing protein" evidence="1">
    <location>
        <begin position="24"/>
        <end position="138"/>
    </location>
</feature>
<dbReference type="AlphaFoldDB" id="A0A1X7MX24"/>
<keyword evidence="1" id="KW-0732">Signal</keyword>
<dbReference type="EMBL" id="FXBJ01000002">
    <property type="protein sequence ID" value="SMH29309.1"/>
    <property type="molecule type" value="Genomic_DNA"/>
</dbReference>
<accession>A0A1X7MX24</accession>
<dbReference type="Proteomes" id="UP000193435">
    <property type="component" value="Unassembled WGS sequence"/>
</dbReference>
<sequence length="138" mass="15133">MYKLKPLLILGLTLILTACGAPANNESASSQVVPEQASSISIPETVEATIVFEVDEEEQADMARSLKVEEGTTLLDAMNVEYEVKETDGFITAIDGIEQDDSKNKWWLYSVNGEDGTVGAADYEIKEDDQIKWTLNGN</sequence>
<dbReference type="Pfam" id="PF14478">
    <property type="entry name" value="DUF4430"/>
    <property type="match status" value="1"/>
</dbReference>
<proteinExistence type="predicted"/>
<dbReference type="OrthoDB" id="2870483at2"/>
<reference evidence="3 4" key="1">
    <citation type="submission" date="2017-04" db="EMBL/GenBank/DDBJ databases">
        <authorList>
            <person name="Afonso C.L."/>
            <person name="Miller P.J."/>
            <person name="Scott M.A."/>
            <person name="Spackman E."/>
            <person name="Goraichik I."/>
            <person name="Dimitrov K.M."/>
            <person name="Suarez D.L."/>
            <person name="Swayne D.E."/>
        </authorList>
    </citation>
    <scope>NUCLEOTIDE SEQUENCE [LARGE SCALE GENOMIC DNA]</scope>
    <source>
        <strain evidence="3 4">LMG26642</strain>
    </source>
</reference>
<dbReference type="STRING" id="1073423.SAMN04488700_1048"/>
<dbReference type="RefSeq" id="WP_085559244.1">
    <property type="nucleotide sequence ID" value="NZ_FOAH01000001.1"/>
</dbReference>
<dbReference type="InterPro" id="IPR027954">
    <property type="entry name" value="Transcobalamin-like_C"/>
</dbReference>
<evidence type="ECO:0000313" key="4">
    <source>
        <dbReference type="Proteomes" id="UP000193435"/>
    </source>
</evidence>
<dbReference type="Gene3D" id="2.170.130.30">
    <property type="match status" value="1"/>
</dbReference>
<evidence type="ECO:0000259" key="2">
    <source>
        <dbReference type="Pfam" id="PF14478"/>
    </source>
</evidence>
<name>A0A1X7MX24_9LACT</name>
<dbReference type="PROSITE" id="PS51257">
    <property type="entry name" value="PROKAR_LIPOPROTEIN"/>
    <property type="match status" value="1"/>
</dbReference>
<evidence type="ECO:0000256" key="1">
    <source>
        <dbReference type="SAM" id="SignalP"/>
    </source>
</evidence>
<keyword evidence="4" id="KW-1185">Reference proteome</keyword>